<proteinExistence type="inferred from homology"/>
<organism evidence="4 5">
    <name type="scientific">Tritrichomonas musculus</name>
    <dbReference type="NCBI Taxonomy" id="1915356"/>
    <lineage>
        <taxon>Eukaryota</taxon>
        <taxon>Metamonada</taxon>
        <taxon>Parabasalia</taxon>
        <taxon>Tritrichomonadida</taxon>
        <taxon>Tritrichomonadidae</taxon>
        <taxon>Tritrichomonas</taxon>
    </lineage>
</organism>
<keyword evidence="5" id="KW-1185">Reference proteome</keyword>
<dbReference type="PIRSF" id="PIRSF000868">
    <property type="entry name" value="14-3-3"/>
    <property type="match status" value="1"/>
</dbReference>
<sequence length="253" mass="28647">MSEEQQQPSKADDLLFLADLMKRIQRPKDGLELMEELANLKPSFNEIERSSFGAIFKAAVDNIRSSLRVLTDNLINEEEKGNTDFADNIKQVINETFSDLQKLCNRTLKIIDDCLLPNAESVKAKVFFLKLKGDIFRYISEYAEGEEKEKALSGADEAYLAAIPLSKSDLVKSDPVRLGLILNFAVFKYEHMQAHEEAKELLTDAIGLVKDDFSDLSNPDTVKEAESIIEVMQSNLENWDEMLGEDEEEDEES</sequence>
<protein>
    <recommendedName>
        <fullName evidence="3">14-3-3 domain-containing protein</fullName>
    </recommendedName>
</protein>
<dbReference type="PANTHER" id="PTHR18860">
    <property type="entry name" value="14-3-3 PROTEIN"/>
    <property type="match status" value="1"/>
</dbReference>
<dbReference type="PRINTS" id="PR00305">
    <property type="entry name" value="1433ZETA"/>
</dbReference>
<accession>A0ABR2KEN2</accession>
<dbReference type="InterPro" id="IPR000308">
    <property type="entry name" value="14-3-3"/>
</dbReference>
<dbReference type="Gene3D" id="1.20.190.20">
    <property type="entry name" value="14-3-3 domain"/>
    <property type="match status" value="1"/>
</dbReference>
<dbReference type="CDD" id="cd08774">
    <property type="entry name" value="14-3-3"/>
    <property type="match status" value="1"/>
</dbReference>
<dbReference type="InterPro" id="IPR023410">
    <property type="entry name" value="14-3-3_domain"/>
</dbReference>
<evidence type="ECO:0000259" key="3">
    <source>
        <dbReference type="SMART" id="SM00101"/>
    </source>
</evidence>
<keyword evidence="2" id="KW-0175">Coiled coil</keyword>
<evidence type="ECO:0000313" key="5">
    <source>
        <dbReference type="Proteomes" id="UP001470230"/>
    </source>
</evidence>
<evidence type="ECO:0000256" key="1">
    <source>
        <dbReference type="ARBA" id="ARBA00006141"/>
    </source>
</evidence>
<name>A0ABR2KEN2_9EUKA</name>
<dbReference type="EMBL" id="JAPFFF010000006">
    <property type="protein sequence ID" value="KAK8888455.1"/>
    <property type="molecule type" value="Genomic_DNA"/>
</dbReference>
<evidence type="ECO:0000256" key="2">
    <source>
        <dbReference type="SAM" id="Coils"/>
    </source>
</evidence>
<feature type="coiled-coil region" evidence="2">
    <location>
        <begin position="222"/>
        <end position="249"/>
    </location>
</feature>
<dbReference type="SUPFAM" id="SSF48445">
    <property type="entry name" value="14-3-3 protein"/>
    <property type="match status" value="1"/>
</dbReference>
<comment type="similarity">
    <text evidence="1">Belongs to the 14-3-3 family.</text>
</comment>
<reference evidence="4 5" key="1">
    <citation type="submission" date="2024-04" db="EMBL/GenBank/DDBJ databases">
        <title>Tritrichomonas musculus Genome.</title>
        <authorList>
            <person name="Alves-Ferreira E."/>
            <person name="Grigg M."/>
            <person name="Lorenzi H."/>
            <person name="Galac M."/>
        </authorList>
    </citation>
    <scope>NUCLEOTIDE SEQUENCE [LARGE SCALE GENOMIC DNA]</scope>
    <source>
        <strain evidence="4 5">EAF2021</strain>
    </source>
</reference>
<dbReference type="Pfam" id="PF00244">
    <property type="entry name" value="14-3-3"/>
    <property type="match status" value="1"/>
</dbReference>
<dbReference type="InterPro" id="IPR036815">
    <property type="entry name" value="14-3-3_dom_sf"/>
</dbReference>
<gene>
    <name evidence="4" type="ORF">M9Y10_039532</name>
</gene>
<dbReference type="SMART" id="SM00101">
    <property type="entry name" value="14_3_3"/>
    <property type="match status" value="1"/>
</dbReference>
<evidence type="ECO:0000313" key="4">
    <source>
        <dbReference type="EMBL" id="KAK8888455.1"/>
    </source>
</evidence>
<dbReference type="Proteomes" id="UP001470230">
    <property type="component" value="Unassembled WGS sequence"/>
</dbReference>
<comment type="caution">
    <text evidence="4">The sequence shown here is derived from an EMBL/GenBank/DDBJ whole genome shotgun (WGS) entry which is preliminary data.</text>
</comment>
<feature type="domain" description="14-3-3" evidence="3">
    <location>
        <begin position="11"/>
        <end position="253"/>
    </location>
</feature>